<evidence type="ECO:0000256" key="2">
    <source>
        <dbReference type="ARBA" id="ARBA00023015"/>
    </source>
</evidence>
<dbReference type="GO" id="GO:0003700">
    <property type="term" value="F:DNA-binding transcription factor activity"/>
    <property type="evidence" value="ECO:0007669"/>
    <property type="project" value="InterPro"/>
</dbReference>
<accession>A0AAQ0FHH1</accession>
<dbReference type="SUPFAM" id="SSF53850">
    <property type="entry name" value="Periplasmic binding protein-like II"/>
    <property type="match status" value="1"/>
</dbReference>
<evidence type="ECO:0000313" key="6">
    <source>
        <dbReference type="EMBL" id="RAQ15445.1"/>
    </source>
</evidence>
<dbReference type="InterPro" id="IPR036388">
    <property type="entry name" value="WH-like_DNA-bd_sf"/>
</dbReference>
<dbReference type="NCBIfam" id="TIGR03298">
    <property type="entry name" value="argP"/>
    <property type="match status" value="1"/>
</dbReference>
<dbReference type="PANTHER" id="PTHR30579">
    <property type="entry name" value="TRANSCRIPTIONAL REGULATOR"/>
    <property type="match status" value="1"/>
</dbReference>
<dbReference type="GO" id="GO:0003677">
    <property type="term" value="F:DNA binding"/>
    <property type="evidence" value="ECO:0007669"/>
    <property type="project" value="UniProtKB-KW"/>
</dbReference>
<dbReference type="NCBIfam" id="NF002964">
    <property type="entry name" value="PRK03635.1"/>
    <property type="match status" value="1"/>
</dbReference>
<keyword evidence="2" id="KW-0805">Transcription regulation</keyword>
<gene>
    <name evidence="6" type="ORF">DPR02_03850</name>
</gene>
<evidence type="ECO:0000256" key="1">
    <source>
        <dbReference type="ARBA" id="ARBA00009437"/>
    </source>
</evidence>
<dbReference type="Pfam" id="PF03466">
    <property type="entry name" value="LysR_substrate"/>
    <property type="match status" value="1"/>
</dbReference>
<reference evidence="6 7" key="1">
    <citation type="submission" date="2018-06" db="EMBL/GenBank/DDBJ databases">
        <title>Towards the identification of Burkholderia cepacia strain which caused fatal septicemia.</title>
        <authorList>
            <person name="Bui L.A.T."/>
            <person name="Zakharova I.B."/>
            <person name="Shpak I.M."/>
            <person name="Teteryatnikova N."/>
            <person name="Ustinov D.V."/>
            <person name="Kuzyutina Y.A."/>
            <person name="Nguyen H.N."/>
            <person name="Antonov A.S."/>
            <person name="Avdyusheva E.F."/>
            <person name="Victorov D.V."/>
        </authorList>
    </citation>
    <scope>NUCLEOTIDE SEQUENCE [LARGE SCALE GENOMIC DNA]</scope>
    <source>
        <strain evidence="6 7">PT02</strain>
    </source>
</reference>
<dbReference type="InterPro" id="IPR000847">
    <property type="entry name" value="LysR_HTH_N"/>
</dbReference>
<comment type="similarity">
    <text evidence="1">Belongs to the LysR transcriptional regulatory family.</text>
</comment>
<proteinExistence type="inferred from homology"/>
<sequence length="312" mass="35088">MLDRCQLETFAAVVEHQSFEKAALALNITRGAVSQRIKTLESILCRVLLIRENPVLPTPMGEIVLRHVNAVRLLEQEVYLQVGSSRKQHERARLSVAVNADSLATWFGECSHALLEKIPVALEVVVEDQNHTWPMLLRGEVTGCVCTEPKPAKGFEVLPLGAMEYRCVATQEFAKAHFSGGLKLHEAIRVPAILCNRKDSLHDEFFRLLFEVDVDRYVKHYFPSPMARLRAIQLGSGYGVVPAKQVAHLLRLGKLIDLAPSTQLSVPLYWHRWQQEPPMARQVSEFLVETARVALITDGAEYRRIQPVDATA</sequence>
<keyword evidence="3" id="KW-0238">DNA-binding</keyword>
<keyword evidence="4" id="KW-0804">Transcription</keyword>
<dbReference type="Pfam" id="PF00126">
    <property type="entry name" value="HTH_1"/>
    <property type="match status" value="1"/>
</dbReference>
<evidence type="ECO:0000256" key="4">
    <source>
        <dbReference type="ARBA" id="ARBA00023163"/>
    </source>
</evidence>
<dbReference type="NCBIfam" id="NF009888">
    <property type="entry name" value="PRK13348.1"/>
    <property type="match status" value="1"/>
</dbReference>
<dbReference type="InterPro" id="IPR017685">
    <property type="entry name" value="ArgP"/>
</dbReference>
<dbReference type="AlphaFoldDB" id="A0AAQ0FHH1"/>
<dbReference type="PROSITE" id="PS50931">
    <property type="entry name" value="HTH_LYSR"/>
    <property type="match status" value="1"/>
</dbReference>
<dbReference type="Gene3D" id="1.10.10.10">
    <property type="entry name" value="Winged helix-like DNA-binding domain superfamily/Winged helix DNA-binding domain"/>
    <property type="match status" value="1"/>
</dbReference>
<evidence type="ECO:0000256" key="3">
    <source>
        <dbReference type="ARBA" id="ARBA00023125"/>
    </source>
</evidence>
<dbReference type="SUPFAM" id="SSF46785">
    <property type="entry name" value="Winged helix' DNA-binding domain"/>
    <property type="match status" value="1"/>
</dbReference>
<comment type="caution">
    <text evidence="6">The sequence shown here is derived from an EMBL/GenBank/DDBJ whole genome shotgun (WGS) entry which is preliminary data.</text>
</comment>
<name>A0AAQ0FHH1_BURCE</name>
<dbReference type="InterPro" id="IPR005119">
    <property type="entry name" value="LysR_subst-bd"/>
</dbReference>
<dbReference type="PANTHER" id="PTHR30579:SF2">
    <property type="entry name" value="HTH-TYPE TRANSCRIPTIONAL REGULATOR ARGP"/>
    <property type="match status" value="1"/>
</dbReference>
<dbReference type="InterPro" id="IPR036390">
    <property type="entry name" value="WH_DNA-bd_sf"/>
</dbReference>
<dbReference type="Proteomes" id="UP000248899">
    <property type="component" value="Unassembled WGS sequence"/>
</dbReference>
<evidence type="ECO:0000259" key="5">
    <source>
        <dbReference type="PROSITE" id="PS50931"/>
    </source>
</evidence>
<feature type="domain" description="HTH lysR-type" evidence="5">
    <location>
        <begin position="6"/>
        <end position="58"/>
    </location>
</feature>
<evidence type="ECO:0000313" key="7">
    <source>
        <dbReference type="Proteomes" id="UP000248899"/>
    </source>
</evidence>
<dbReference type="InterPro" id="IPR050176">
    <property type="entry name" value="LTTR"/>
</dbReference>
<organism evidence="6 7">
    <name type="scientific">Burkholderia cepacia</name>
    <name type="common">Pseudomonas cepacia</name>
    <dbReference type="NCBI Taxonomy" id="292"/>
    <lineage>
        <taxon>Bacteria</taxon>
        <taxon>Pseudomonadati</taxon>
        <taxon>Pseudomonadota</taxon>
        <taxon>Betaproteobacteria</taxon>
        <taxon>Burkholderiales</taxon>
        <taxon>Burkholderiaceae</taxon>
        <taxon>Burkholderia</taxon>
        <taxon>Burkholderia cepacia complex</taxon>
    </lineage>
</organism>
<dbReference type="EMBL" id="QLUZ01000002">
    <property type="protein sequence ID" value="RAQ15445.1"/>
    <property type="molecule type" value="Genomic_DNA"/>
</dbReference>
<protein>
    <submittedName>
        <fullName evidence="6">Transcriptional regulator ArgP</fullName>
    </submittedName>
</protein>
<dbReference type="Gene3D" id="3.40.190.290">
    <property type="match status" value="1"/>
</dbReference>